<proteinExistence type="inferred from homology"/>
<dbReference type="SUPFAM" id="SSF75620">
    <property type="entry name" value="Release factor"/>
    <property type="match status" value="1"/>
</dbReference>
<dbReference type="Gene3D" id="3.30.70.1660">
    <property type="match status" value="1"/>
</dbReference>
<dbReference type="InterPro" id="IPR000352">
    <property type="entry name" value="Pep_chain_release_fac_I"/>
</dbReference>
<dbReference type="Gene3D" id="6.10.140.1950">
    <property type="match status" value="1"/>
</dbReference>
<protein>
    <submittedName>
        <fullName evidence="5">Peptide chain release factor 2</fullName>
    </submittedName>
</protein>
<accession>F2U393</accession>
<dbReference type="AlphaFoldDB" id="F2U393"/>
<sequence>MRLAIRTTPAMLLARRWCASARCTPLRPAGTRTAAQPPCAVSLQTHGIARGCGRAVVMPHVHRRSMHDEPSLKDEAVRAYLDRVLERRRDLQTTIVRLAEEGDSESVVEKTQLLAKTDALAEAASAWFDLSKEMEELEHMQRTETDPDLKAMAVSELKEVRARAPEVEQLLLSAMVPHDDADDGSAIVEIRAGTGGTEAAIFAKDLYKLYQHLAVRRGWRVQEMTTSYTEGVGSDDGLKEVTFSVNGQDAFGSLKFESGVHRVQRVPITEAAGRIHTSTATVAVLPQASEVTVSIHERDIKMDTYRSGGAGGQHVNTTDSAVRLTHIPTGIVVAVQSERSQHRNRDVAMKMIRARVYQQEREKAQLERAEQRRALIGGTPGSRSDRIRTYNFPQDRVTDHRVNVRASLSSVLEDDGLDGIISSLRQHDNMERLLHVLEEDAATPHTHSA</sequence>
<dbReference type="GO" id="GO:0005737">
    <property type="term" value="C:cytoplasm"/>
    <property type="evidence" value="ECO:0007669"/>
    <property type="project" value="UniProtKB-ARBA"/>
</dbReference>
<dbReference type="GO" id="GO:0003747">
    <property type="term" value="F:translation release factor activity"/>
    <property type="evidence" value="ECO:0007669"/>
    <property type="project" value="InterPro"/>
</dbReference>
<gene>
    <name evidence="5" type="ORF">PTSG_02767</name>
</gene>
<dbReference type="PANTHER" id="PTHR43804:SF7">
    <property type="entry name" value="LD18447P"/>
    <property type="match status" value="1"/>
</dbReference>
<name>F2U393_SALR5</name>
<dbReference type="FunFam" id="3.30.160.20:FF:000004">
    <property type="entry name" value="Peptide chain release factor 1"/>
    <property type="match status" value="1"/>
</dbReference>
<evidence type="ECO:0000313" key="5">
    <source>
        <dbReference type="EMBL" id="EGD82087.1"/>
    </source>
</evidence>
<dbReference type="Proteomes" id="UP000007799">
    <property type="component" value="Unassembled WGS sequence"/>
</dbReference>
<dbReference type="FunCoup" id="F2U393">
    <property type="interactions" value="1456"/>
</dbReference>
<evidence type="ECO:0000256" key="3">
    <source>
        <dbReference type="ARBA" id="ARBA00022917"/>
    </source>
</evidence>
<reference evidence="5" key="1">
    <citation type="submission" date="2009-08" db="EMBL/GenBank/DDBJ databases">
        <title>Annotation of Salpingoeca rosetta.</title>
        <authorList>
            <consortium name="The Broad Institute Genome Sequencing Platform"/>
            <person name="Russ C."/>
            <person name="Cuomo C."/>
            <person name="Burger G."/>
            <person name="Gray M.W."/>
            <person name="Holland P.W.H."/>
            <person name="King N."/>
            <person name="Lang F.B.F."/>
            <person name="Roger A.J."/>
            <person name="Ruiz-Trillo I."/>
            <person name="Young S.K."/>
            <person name="Zeng Q."/>
            <person name="Gargeya S."/>
            <person name="Alvarado L."/>
            <person name="Berlin A."/>
            <person name="Chapman S.B."/>
            <person name="Chen Z."/>
            <person name="Freedman E."/>
            <person name="Gellesch M."/>
            <person name="Goldberg J."/>
            <person name="Griggs A."/>
            <person name="Gujja S."/>
            <person name="Heilman E."/>
            <person name="Heiman D."/>
            <person name="Howarth C."/>
            <person name="Mehta T."/>
            <person name="Neiman D."/>
            <person name="Pearson M."/>
            <person name="Roberts A."/>
            <person name="Saif S."/>
            <person name="Shea T."/>
            <person name="Shenoy N."/>
            <person name="Sisk P."/>
            <person name="Stolte C."/>
            <person name="Sykes S."/>
            <person name="White J."/>
            <person name="Yandava C."/>
            <person name="Haas B."/>
            <person name="Nusbaum C."/>
            <person name="Birren B."/>
        </authorList>
    </citation>
    <scope>NUCLEOTIDE SEQUENCE [LARGE SCALE GENOMIC DNA]</scope>
    <source>
        <strain evidence="5">ATCC 50818</strain>
    </source>
</reference>
<dbReference type="PROSITE" id="PS00745">
    <property type="entry name" value="RF_PROK_I"/>
    <property type="match status" value="1"/>
</dbReference>
<dbReference type="STRING" id="946362.F2U393"/>
<dbReference type="InParanoid" id="F2U393"/>
<dbReference type="eggNOG" id="KOG2726">
    <property type="taxonomic scope" value="Eukaryota"/>
</dbReference>
<dbReference type="Gene3D" id="3.30.160.20">
    <property type="match status" value="1"/>
</dbReference>
<dbReference type="SMART" id="SM00937">
    <property type="entry name" value="PCRF"/>
    <property type="match status" value="1"/>
</dbReference>
<feature type="domain" description="Prokaryotic-type class I peptide chain release factors" evidence="4">
    <location>
        <begin position="306"/>
        <end position="322"/>
    </location>
</feature>
<keyword evidence="6" id="KW-1185">Reference proteome</keyword>
<dbReference type="InterPro" id="IPR045853">
    <property type="entry name" value="Pep_chain_release_fac_I_sf"/>
</dbReference>
<dbReference type="RefSeq" id="XP_004996270.1">
    <property type="nucleotide sequence ID" value="XM_004996213.1"/>
</dbReference>
<dbReference type="PANTHER" id="PTHR43804">
    <property type="entry name" value="LD18447P"/>
    <property type="match status" value="1"/>
</dbReference>
<organism evidence="6">
    <name type="scientific">Salpingoeca rosetta (strain ATCC 50818 / BSB-021)</name>
    <dbReference type="NCBI Taxonomy" id="946362"/>
    <lineage>
        <taxon>Eukaryota</taxon>
        <taxon>Choanoflagellata</taxon>
        <taxon>Craspedida</taxon>
        <taxon>Salpingoecidae</taxon>
        <taxon>Salpingoeca</taxon>
    </lineage>
</organism>
<dbReference type="OMA" id="HERDIKM"/>
<keyword evidence="3" id="KW-0648">Protein biosynthesis</keyword>
<evidence type="ECO:0000256" key="2">
    <source>
        <dbReference type="ARBA" id="ARBA00022481"/>
    </source>
</evidence>
<comment type="similarity">
    <text evidence="1">Belongs to the prokaryotic/mitochondrial release factor family.</text>
</comment>
<dbReference type="InterPro" id="IPR005139">
    <property type="entry name" value="PCRF"/>
</dbReference>
<keyword evidence="2" id="KW-0488">Methylation</keyword>
<dbReference type="EMBL" id="GL832960">
    <property type="protein sequence ID" value="EGD82087.1"/>
    <property type="molecule type" value="Genomic_DNA"/>
</dbReference>
<dbReference type="NCBIfam" id="NF001859">
    <property type="entry name" value="PRK00591.1"/>
    <property type="match status" value="1"/>
</dbReference>
<evidence type="ECO:0000313" key="6">
    <source>
        <dbReference type="Proteomes" id="UP000007799"/>
    </source>
</evidence>
<dbReference type="Pfam" id="PF03462">
    <property type="entry name" value="PCRF"/>
    <property type="match status" value="1"/>
</dbReference>
<dbReference type="GeneID" id="16076856"/>
<dbReference type="InterPro" id="IPR050057">
    <property type="entry name" value="Prokaryotic/Mito_RF"/>
</dbReference>
<evidence type="ECO:0000259" key="4">
    <source>
        <dbReference type="PROSITE" id="PS00745"/>
    </source>
</evidence>
<evidence type="ECO:0000256" key="1">
    <source>
        <dbReference type="ARBA" id="ARBA00010835"/>
    </source>
</evidence>
<dbReference type="OrthoDB" id="2019491at2759"/>
<dbReference type="KEGG" id="sre:PTSG_02767"/>
<dbReference type="Pfam" id="PF00472">
    <property type="entry name" value="RF-1"/>
    <property type="match status" value="1"/>
</dbReference>